<feature type="compositionally biased region" description="Pro residues" evidence="2">
    <location>
        <begin position="47"/>
        <end position="61"/>
    </location>
</feature>
<name>A0ABR0HAB3_9PEZI</name>
<evidence type="ECO:0000259" key="3">
    <source>
        <dbReference type="PROSITE" id="PS50055"/>
    </source>
</evidence>
<dbReference type="InterPro" id="IPR003595">
    <property type="entry name" value="Tyr_Pase_cat"/>
</dbReference>
<feature type="domain" description="Tyrosine specific protein phosphatases" evidence="4">
    <location>
        <begin position="488"/>
        <end position="617"/>
    </location>
</feature>
<evidence type="ECO:0000259" key="4">
    <source>
        <dbReference type="PROSITE" id="PS50056"/>
    </source>
</evidence>
<dbReference type="SMART" id="SM00404">
    <property type="entry name" value="PTPc_motif"/>
    <property type="match status" value="1"/>
</dbReference>
<feature type="region of interest" description="Disordered" evidence="2">
    <location>
        <begin position="647"/>
        <end position="692"/>
    </location>
</feature>
<evidence type="ECO:0000313" key="6">
    <source>
        <dbReference type="Proteomes" id="UP001326199"/>
    </source>
</evidence>
<comment type="similarity">
    <text evidence="1">Belongs to the protein-tyrosine phosphatase family. Non-receptor class subfamily.</text>
</comment>
<dbReference type="PROSITE" id="PS50056">
    <property type="entry name" value="TYR_PHOSPHATASE_2"/>
    <property type="match status" value="1"/>
</dbReference>
<feature type="compositionally biased region" description="Basic and acidic residues" evidence="2">
    <location>
        <begin position="554"/>
        <end position="574"/>
    </location>
</feature>
<dbReference type="InterPro" id="IPR029021">
    <property type="entry name" value="Prot-tyrosine_phosphatase-like"/>
</dbReference>
<feature type="region of interest" description="Disordered" evidence="2">
    <location>
        <begin position="374"/>
        <end position="439"/>
    </location>
</feature>
<dbReference type="Pfam" id="PF00102">
    <property type="entry name" value="Y_phosphatase"/>
    <property type="match status" value="3"/>
</dbReference>
<feature type="compositionally biased region" description="Low complexity" evidence="2">
    <location>
        <begin position="134"/>
        <end position="166"/>
    </location>
</feature>
<dbReference type="PANTHER" id="PTHR19134:SF449">
    <property type="entry name" value="TYROSINE-PROTEIN PHOSPHATASE 1"/>
    <property type="match status" value="1"/>
</dbReference>
<dbReference type="InterPro" id="IPR050348">
    <property type="entry name" value="Protein-Tyr_Phosphatase"/>
</dbReference>
<dbReference type="PANTHER" id="PTHR19134">
    <property type="entry name" value="RECEPTOR-TYPE TYROSINE-PROTEIN PHOSPHATASE"/>
    <property type="match status" value="1"/>
</dbReference>
<keyword evidence="6" id="KW-1185">Reference proteome</keyword>
<dbReference type="Gene3D" id="3.90.190.10">
    <property type="entry name" value="Protein tyrosine phosphatase superfamily"/>
    <property type="match status" value="1"/>
</dbReference>
<sequence length="692" mass="76107">MPTMAHLPRFRRAKKELPAGPPLITNGLAGPSSSNNNSTTDPTGKITPPPGDLPLPVPESPLRPFGGKLSPFSRVFHRSQKRARDSPPASMPHSPLATAPVAGSVDGRPVSPLSLKMDTSGLQTAGENNGESGQQLLQVPQQQPQQQQQQQLKEKPSSSSLSSSSLLRAPKQVKMPAFLESNEIDIEFKFGELVWLERMRIQQGLENENSSSFSPDFRWARVKGPHLRKLDRYMNIQPWHNHRIKLQVPEGKLDYVNASPIVLHPFPISGRPREPDRYIAMQGPKQNSMDHVWRMVVEQVESPGVIVMLTETHEGHMEKCFPYFPRSQEDPPLEINERDEFGDGFRATVRCDGLEPTPAGDAIELRKLVITIHSRGGGGGGQNRKKSRSPVRLFTNGRDKTPEPSSAATRETERDADMDVKMKSPGAATSSSGTLEVPVLEEDYVPSPTESSVSSGGGGGGPVEEKILWHFLYKKWPDFGVPAMEDLDSFFTLMGLSREKNAGPHNPRIVHCSAGVGRSGTFIALEHLMRELEAGVLERWDEMVATANNSRRGSVSERGGKREGGEWDRDRDGEGEGSEGGSSETGGMVLGEDLIFDTVNQLREQRKMMVQAEGQYQFIYGVLRKLWVERYGGGGGGGGGGEVVVGLRGGEGQGREEEVEVEEVKDDHREGEPAKKRVEVEFEKSEGRDPFA</sequence>
<feature type="domain" description="Tyrosine-protein phosphatase" evidence="3">
    <location>
        <begin position="231"/>
        <end position="626"/>
    </location>
</feature>
<dbReference type="Proteomes" id="UP001326199">
    <property type="component" value="Unassembled WGS sequence"/>
</dbReference>
<dbReference type="RefSeq" id="XP_062764932.1">
    <property type="nucleotide sequence ID" value="XM_062913515.1"/>
</dbReference>
<accession>A0ABR0HAB3</accession>
<dbReference type="SMART" id="SM00194">
    <property type="entry name" value="PTPc"/>
    <property type="match status" value="1"/>
</dbReference>
<proteinExistence type="inferred from homology"/>
<dbReference type="GeneID" id="87933858"/>
<feature type="region of interest" description="Disordered" evidence="2">
    <location>
        <begin position="548"/>
        <end position="590"/>
    </location>
</feature>
<gene>
    <name evidence="5" type="ORF">QC763_509270</name>
</gene>
<dbReference type="EMBL" id="JAFFHB010000006">
    <property type="protein sequence ID" value="KAK4664966.1"/>
    <property type="molecule type" value="Genomic_DNA"/>
</dbReference>
<dbReference type="InterPro" id="IPR016130">
    <property type="entry name" value="Tyr_Pase_AS"/>
</dbReference>
<dbReference type="InterPro" id="IPR000387">
    <property type="entry name" value="Tyr_Pase_dom"/>
</dbReference>
<dbReference type="PROSITE" id="PS50055">
    <property type="entry name" value="TYR_PHOSPHATASE_PTP"/>
    <property type="match status" value="1"/>
</dbReference>
<organism evidence="5 6">
    <name type="scientific">Podospora pseudopauciseta</name>
    <dbReference type="NCBI Taxonomy" id="2093780"/>
    <lineage>
        <taxon>Eukaryota</taxon>
        <taxon>Fungi</taxon>
        <taxon>Dikarya</taxon>
        <taxon>Ascomycota</taxon>
        <taxon>Pezizomycotina</taxon>
        <taxon>Sordariomycetes</taxon>
        <taxon>Sordariomycetidae</taxon>
        <taxon>Sordariales</taxon>
        <taxon>Podosporaceae</taxon>
        <taxon>Podospora</taxon>
    </lineage>
</organism>
<evidence type="ECO:0000313" key="5">
    <source>
        <dbReference type="EMBL" id="KAK4664966.1"/>
    </source>
</evidence>
<dbReference type="SUPFAM" id="SSF52799">
    <property type="entry name" value="(Phosphotyrosine protein) phosphatases II"/>
    <property type="match status" value="1"/>
</dbReference>
<dbReference type="InterPro" id="IPR000242">
    <property type="entry name" value="PTP_cat"/>
</dbReference>
<protein>
    <submittedName>
        <fullName evidence="5">Uncharacterized protein</fullName>
    </submittedName>
</protein>
<dbReference type="PRINTS" id="PR00700">
    <property type="entry name" value="PRTYPHPHTASE"/>
</dbReference>
<feature type="compositionally biased region" description="Basic and acidic residues" evidence="2">
    <location>
        <begin position="665"/>
        <end position="692"/>
    </location>
</feature>
<feature type="region of interest" description="Disordered" evidence="2">
    <location>
        <begin position="1"/>
        <end position="166"/>
    </location>
</feature>
<feature type="compositionally biased region" description="Basic and acidic residues" evidence="2">
    <location>
        <begin position="410"/>
        <end position="422"/>
    </location>
</feature>
<dbReference type="PROSITE" id="PS00383">
    <property type="entry name" value="TYR_PHOSPHATASE_1"/>
    <property type="match status" value="1"/>
</dbReference>
<comment type="caution">
    <text evidence="5">The sequence shown here is derived from an EMBL/GenBank/DDBJ whole genome shotgun (WGS) entry which is preliminary data.</text>
</comment>
<evidence type="ECO:0000256" key="2">
    <source>
        <dbReference type="SAM" id="MobiDB-lite"/>
    </source>
</evidence>
<feature type="compositionally biased region" description="Polar residues" evidence="2">
    <location>
        <begin position="120"/>
        <end position="133"/>
    </location>
</feature>
<reference evidence="5 6" key="1">
    <citation type="journal article" date="2023" name="bioRxiv">
        <title>High-quality genome assemblies of four members of thePodospora anserinaspecies complex.</title>
        <authorList>
            <person name="Ament-Velasquez S.L."/>
            <person name="Vogan A.A."/>
            <person name="Wallerman O."/>
            <person name="Hartmann F."/>
            <person name="Gautier V."/>
            <person name="Silar P."/>
            <person name="Giraud T."/>
            <person name="Johannesson H."/>
        </authorList>
    </citation>
    <scope>NUCLEOTIDE SEQUENCE [LARGE SCALE GENOMIC DNA]</scope>
    <source>
        <strain evidence="5 6">CBS 411.78</strain>
    </source>
</reference>
<evidence type="ECO:0000256" key="1">
    <source>
        <dbReference type="ARBA" id="ARBA00009649"/>
    </source>
</evidence>